<protein>
    <submittedName>
        <fullName evidence="4">NADH:flavin oxidoreductase</fullName>
    </submittedName>
</protein>
<comment type="caution">
    <text evidence="4">The sequence shown here is derived from an EMBL/GenBank/DDBJ whole genome shotgun (WGS) entry which is preliminary data.</text>
</comment>
<dbReference type="InterPro" id="IPR001155">
    <property type="entry name" value="OxRdtase_FMN_N"/>
</dbReference>
<name>A0ABT8ZXD7_9SPHN</name>
<proteinExistence type="predicted"/>
<dbReference type="InterPro" id="IPR051799">
    <property type="entry name" value="NADH_flavin_oxidoreductase"/>
</dbReference>
<keyword evidence="1" id="KW-0285">Flavoprotein</keyword>
<dbReference type="SUPFAM" id="SSF51395">
    <property type="entry name" value="FMN-linked oxidoreductases"/>
    <property type="match status" value="1"/>
</dbReference>
<keyword evidence="5" id="KW-1185">Reference proteome</keyword>
<dbReference type="Pfam" id="PF00724">
    <property type="entry name" value="Oxidored_FMN"/>
    <property type="match status" value="1"/>
</dbReference>
<organism evidence="4 5">
    <name type="scientific">Sphingomonas immobilis</name>
    <dbReference type="NCBI Taxonomy" id="3063997"/>
    <lineage>
        <taxon>Bacteria</taxon>
        <taxon>Pseudomonadati</taxon>
        <taxon>Pseudomonadota</taxon>
        <taxon>Alphaproteobacteria</taxon>
        <taxon>Sphingomonadales</taxon>
        <taxon>Sphingomonadaceae</taxon>
        <taxon>Sphingomonas</taxon>
    </lineage>
</organism>
<keyword evidence="2" id="KW-0560">Oxidoreductase</keyword>
<evidence type="ECO:0000259" key="3">
    <source>
        <dbReference type="Pfam" id="PF00724"/>
    </source>
</evidence>
<reference evidence="4" key="1">
    <citation type="submission" date="2023-07" db="EMBL/GenBank/DDBJ databases">
        <authorList>
            <person name="Kim M.K."/>
        </authorList>
    </citation>
    <scope>NUCLEOTIDE SEQUENCE</scope>
    <source>
        <strain evidence="4">CA1-15</strain>
    </source>
</reference>
<feature type="domain" description="NADH:flavin oxidoreductase/NADH oxidase N-terminal" evidence="3">
    <location>
        <begin position="20"/>
        <end position="321"/>
    </location>
</feature>
<dbReference type="CDD" id="cd02803">
    <property type="entry name" value="OYE_like_FMN_family"/>
    <property type="match status" value="1"/>
</dbReference>
<sequence>MADSVPLAAALSLAHGPAMPNRFMLAPLTNTQSNPDGTLGEDEYTWLTMRAQGGFGLTMTCAAHVQQDGQGFPGQLGIWSDKHLAGLTRLAAGINAAGAPSAVQLQHSGRRARSDLTGLPAVCPWDDAETGARALSTGEVEQVIEDFILAALRAETAGFNGVELHGAHGYLLGQFLDADNNHRDDRYGGSFENRTRVLLEVIAGIRDRAGADFQLGLRLSPERFGITIAEARALAEQVMLSGRIDYLDMSLWDVFKPPIEFAEAGKPLIDYFTDLPRGTTRLGVAGKIMDAARAQRCLDHGADYVLIGRGAIVHHDFPARAIADPGFRATPLPVSRAYLAGEGVGPAFVDYVASGMRGIVAEDAAA</sequence>
<dbReference type="RefSeq" id="WP_304560702.1">
    <property type="nucleotide sequence ID" value="NZ_JAUQSZ010000004.1"/>
</dbReference>
<dbReference type="PANTHER" id="PTHR43656:SF2">
    <property type="entry name" value="BINDING OXIDOREDUCTASE, PUTATIVE (AFU_ORTHOLOGUE AFUA_2G08260)-RELATED"/>
    <property type="match status" value="1"/>
</dbReference>
<accession>A0ABT8ZXD7</accession>
<evidence type="ECO:0000256" key="2">
    <source>
        <dbReference type="ARBA" id="ARBA00023002"/>
    </source>
</evidence>
<dbReference type="Gene3D" id="3.20.20.70">
    <property type="entry name" value="Aldolase class I"/>
    <property type="match status" value="1"/>
</dbReference>
<dbReference type="Proteomes" id="UP001176468">
    <property type="component" value="Unassembled WGS sequence"/>
</dbReference>
<dbReference type="PANTHER" id="PTHR43656">
    <property type="entry name" value="BINDING OXIDOREDUCTASE, PUTATIVE (AFU_ORTHOLOGUE AFUA_2G08260)-RELATED"/>
    <property type="match status" value="1"/>
</dbReference>
<evidence type="ECO:0000256" key="1">
    <source>
        <dbReference type="ARBA" id="ARBA00022630"/>
    </source>
</evidence>
<dbReference type="EMBL" id="JAUQSZ010000004">
    <property type="protein sequence ID" value="MDO7842235.1"/>
    <property type="molecule type" value="Genomic_DNA"/>
</dbReference>
<evidence type="ECO:0000313" key="5">
    <source>
        <dbReference type="Proteomes" id="UP001176468"/>
    </source>
</evidence>
<dbReference type="InterPro" id="IPR013785">
    <property type="entry name" value="Aldolase_TIM"/>
</dbReference>
<evidence type="ECO:0000313" key="4">
    <source>
        <dbReference type="EMBL" id="MDO7842235.1"/>
    </source>
</evidence>
<gene>
    <name evidence="4" type="ORF">Q5H94_07845</name>
</gene>